<accession>A0AAV1Z6W2</accession>
<gene>
    <name evidence="1" type="ORF">LARSCL_LOCUS3459</name>
</gene>
<keyword evidence="2" id="KW-1185">Reference proteome</keyword>
<organism evidence="1 2">
    <name type="scientific">Larinioides sclopetarius</name>
    <dbReference type="NCBI Taxonomy" id="280406"/>
    <lineage>
        <taxon>Eukaryota</taxon>
        <taxon>Metazoa</taxon>
        <taxon>Ecdysozoa</taxon>
        <taxon>Arthropoda</taxon>
        <taxon>Chelicerata</taxon>
        <taxon>Arachnida</taxon>
        <taxon>Araneae</taxon>
        <taxon>Araneomorphae</taxon>
        <taxon>Entelegynae</taxon>
        <taxon>Araneoidea</taxon>
        <taxon>Araneidae</taxon>
        <taxon>Larinioides</taxon>
    </lineage>
</organism>
<protein>
    <submittedName>
        <fullName evidence="1">Uncharacterized protein</fullName>
    </submittedName>
</protein>
<evidence type="ECO:0000313" key="2">
    <source>
        <dbReference type="Proteomes" id="UP001497382"/>
    </source>
</evidence>
<dbReference type="Proteomes" id="UP001497382">
    <property type="component" value="Unassembled WGS sequence"/>
</dbReference>
<reference evidence="1 2" key="1">
    <citation type="submission" date="2024-04" db="EMBL/GenBank/DDBJ databases">
        <authorList>
            <person name="Rising A."/>
            <person name="Reimegard J."/>
            <person name="Sonavane S."/>
            <person name="Akerstrom W."/>
            <person name="Nylinder S."/>
            <person name="Hedman E."/>
            <person name="Kallberg Y."/>
        </authorList>
    </citation>
    <scope>NUCLEOTIDE SEQUENCE [LARGE SCALE GENOMIC DNA]</scope>
</reference>
<evidence type="ECO:0000313" key="1">
    <source>
        <dbReference type="EMBL" id="CAL1267095.1"/>
    </source>
</evidence>
<proteinExistence type="predicted"/>
<name>A0AAV1Z6W2_9ARAC</name>
<dbReference type="EMBL" id="CAXIEN010000026">
    <property type="protein sequence ID" value="CAL1267095.1"/>
    <property type="molecule type" value="Genomic_DNA"/>
</dbReference>
<sequence>MLLSVGTICRTAASVNFHPRIGKTEHVDLLIPTDTYDVLLHLFSSTIRNQCLAPIWIGKGSRGMGKPGIYPWHQILGGCKTVTKKEKKMA</sequence>
<dbReference type="AlphaFoldDB" id="A0AAV1Z6W2"/>
<comment type="caution">
    <text evidence="1">The sequence shown here is derived from an EMBL/GenBank/DDBJ whole genome shotgun (WGS) entry which is preliminary data.</text>
</comment>